<evidence type="ECO:0000313" key="5">
    <source>
        <dbReference type="Proteomes" id="UP001152747"/>
    </source>
</evidence>
<dbReference type="GO" id="GO:0051082">
    <property type="term" value="F:unfolded protein binding"/>
    <property type="evidence" value="ECO:0007669"/>
    <property type="project" value="InterPro"/>
</dbReference>
<protein>
    <recommendedName>
        <fullName evidence="3">J domain-containing protein</fullName>
    </recommendedName>
</protein>
<evidence type="ECO:0000256" key="1">
    <source>
        <dbReference type="ARBA" id="ARBA00023186"/>
    </source>
</evidence>
<dbReference type="InterPro" id="IPR043183">
    <property type="entry name" value="DNJB2/6-like"/>
</dbReference>
<dbReference type="AlphaFoldDB" id="A0A9P1IIL5"/>
<evidence type="ECO:0000259" key="3">
    <source>
        <dbReference type="PROSITE" id="PS50076"/>
    </source>
</evidence>
<feature type="region of interest" description="Disordered" evidence="2">
    <location>
        <begin position="70"/>
        <end position="103"/>
    </location>
</feature>
<dbReference type="EMBL" id="CANHGI010000003">
    <property type="protein sequence ID" value="CAI5445138.1"/>
    <property type="molecule type" value="Genomic_DNA"/>
</dbReference>
<comment type="caution">
    <text evidence="4">The sequence shown here is derived from an EMBL/GenBank/DDBJ whole genome shotgun (WGS) entry which is preliminary data.</text>
</comment>
<feature type="compositionally biased region" description="Basic and acidic residues" evidence="2">
    <location>
        <begin position="70"/>
        <end position="84"/>
    </location>
</feature>
<feature type="region of interest" description="Disordered" evidence="2">
    <location>
        <begin position="1"/>
        <end position="28"/>
    </location>
</feature>
<dbReference type="Gene3D" id="1.10.287.110">
    <property type="entry name" value="DnaJ domain"/>
    <property type="match status" value="1"/>
</dbReference>
<feature type="compositionally biased region" description="Polar residues" evidence="2">
    <location>
        <begin position="15"/>
        <end position="25"/>
    </location>
</feature>
<keyword evidence="1" id="KW-0143">Chaperone</keyword>
<dbReference type="PANTHER" id="PTHR45168">
    <property type="entry name" value="DNAJ HOMOLOG SUBFAMILY B MEMBER 2"/>
    <property type="match status" value="1"/>
</dbReference>
<dbReference type="Pfam" id="PF00226">
    <property type="entry name" value="DnaJ"/>
    <property type="match status" value="1"/>
</dbReference>
<feature type="domain" description="J" evidence="3">
    <location>
        <begin position="14"/>
        <end position="82"/>
    </location>
</feature>
<dbReference type="InterPro" id="IPR036869">
    <property type="entry name" value="J_dom_sf"/>
</dbReference>
<dbReference type="PROSITE" id="PS50076">
    <property type="entry name" value="DNAJ_2"/>
    <property type="match status" value="1"/>
</dbReference>
<proteinExistence type="predicted"/>
<feature type="compositionally biased region" description="Low complexity" evidence="2">
    <location>
        <begin position="267"/>
        <end position="276"/>
    </location>
</feature>
<organism evidence="4 5">
    <name type="scientific">Caenorhabditis angaria</name>
    <dbReference type="NCBI Taxonomy" id="860376"/>
    <lineage>
        <taxon>Eukaryota</taxon>
        <taxon>Metazoa</taxon>
        <taxon>Ecdysozoa</taxon>
        <taxon>Nematoda</taxon>
        <taxon>Chromadorea</taxon>
        <taxon>Rhabditida</taxon>
        <taxon>Rhabditina</taxon>
        <taxon>Rhabditomorpha</taxon>
        <taxon>Rhabditoidea</taxon>
        <taxon>Rhabditidae</taxon>
        <taxon>Peloderinae</taxon>
        <taxon>Caenorhabditis</taxon>
    </lineage>
</organism>
<evidence type="ECO:0000256" key="2">
    <source>
        <dbReference type="SAM" id="MobiDB-lite"/>
    </source>
</evidence>
<dbReference type="PANTHER" id="PTHR45168:SF1">
    <property type="entry name" value="DNAJ HOMOLOG SUBFAMILY B MEMBER 2"/>
    <property type="match status" value="1"/>
</dbReference>
<gene>
    <name evidence="4" type="ORF">CAMP_LOCUS7775</name>
</gene>
<accession>A0A9P1IIL5</accession>
<dbReference type="SUPFAM" id="SSF46565">
    <property type="entry name" value="Chaperone J-domain"/>
    <property type="match status" value="1"/>
</dbReference>
<sequence>MYNGNPKMSPRDDSPYTTLGVSSTSNEEEIKKAYRKLALKWHPDKHTDEKSKEEAEKKFKQIAHAYEILTDKTKRASLDRSENPHRRRSAPSHAGSPGFRMHHPHSPHFNDMFRSPFDIFREFFGHRDPFENVFFDDAFTFPDVDSYAFKKRSSDVYNNNNNNNSHKCDSPRFSPNRVHIFYNDADKKARDDKNNSFSTVIRFSSPTEPGKNATVRKTSMSTKVVDGKKIVTKTVENEDEHIIEVHEDGELKCRTVTTPPTSPTCPPQTTTVISAK</sequence>
<name>A0A9P1IIL5_9PELO</name>
<dbReference type="InterPro" id="IPR001623">
    <property type="entry name" value="DnaJ_domain"/>
</dbReference>
<evidence type="ECO:0000313" key="4">
    <source>
        <dbReference type="EMBL" id="CAI5445138.1"/>
    </source>
</evidence>
<dbReference type="Proteomes" id="UP001152747">
    <property type="component" value="Unassembled WGS sequence"/>
</dbReference>
<feature type="region of interest" description="Disordered" evidence="2">
    <location>
        <begin position="255"/>
        <end position="276"/>
    </location>
</feature>
<keyword evidence="5" id="KW-1185">Reference proteome</keyword>
<reference evidence="4" key="1">
    <citation type="submission" date="2022-11" db="EMBL/GenBank/DDBJ databases">
        <authorList>
            <person name="Kikuchi T."/>
        </authorList>
    </citation>
    <scope>NUCLEOTIDE SEQUENCE</scope>
    <source>
        <strain evidence="4">PS1010</strain>
    </source>
</reference>
<dbReference type="CDD" id="cd06257">
    <property type="entry name" value="DnaJ"/>
    <property type="match status" value="1"/>
</dbReference>
<dbReference type="GO" id="GO:0030544">
    <property type="term" value="F:Hsp70 protein binding"/>
    <property type="evidence" value="ECO:0007669"/>
    <property type="project" value="InterPro"/>
</dbReference>
<dbReference type="PRINTS" id="PR00625">
    <property type="entry name" value="JDOMAIN"/>
</dbReference>
<dbReference type="SMART" id="SM00271">
    <property type="entry name" value="DnaJ"/>
    <property type="match status" value="1"/>
</dbReference>
<dbReference type="OrthoDB" id="10250354at2759"/>